<dbReference type="NCBIfam" id="TIGR02210">
    <property type="entry name" value="rodA_shape"/>
    <property type="match status" value="1"/>
</dbReference>
<reference evidence="7 8" key="1">
    <citation type="submission" date="2017-09" db="EMBL/GenBank/DDBJ databases">
        <title>Depth-based differentiation of microbial function through sediment-hosted aquifers and enrichment of novel symbionts in the deep terrestrial subsurface.</title>
        <authorList>
            <person name="Probst A.J."/>
            <person name="Ladd B."/>
            <person name="Jarett J.K."/>
            <person name="Geller-Mcgrath D.E."/>
            <person name="Sieber C.M."/>
            <person name="Emerson J.B."/>
            <person name="Anantharaman K."/>
            <person name="Thomas B.C."/>
            <person name="Malmstrom R."/>
            <person name="Stieglmeier M."/>
            <person name="Klingl A."/>
            <person name="Woyke T."/>
            <person name="Ryan C.M."/>
            <person name="Banfield J.F."/>
        </authorList>
    </citation>
    <scope>NUCLEOTIDE SEQUENCE [LARGE SCALE GENOMIC DNA]</scope>
    <source>
        <strain evidence="7">CG10_big_fil_rev_8_21_14_0_10_45_14</strain>
    </source>
</reference>
<dbReference type="GO" id="GO:0051301">
    <property type="term" value="P:cell division"/>
    <property type="evidence" value="ECO:0007669"/>
    <property type="project" value="InterPro"/>
</dbReference>
<comment type="caution">
    <text evidence="7">The sequence shown here is derived from an EMBL/GenBank/DDBJ whole genome shotgun (WGS) entry which is preliminary data.</text>
</comment>
<feature type="transmembrane region" description="Helical" evidence="6">
    <location>
        <begin position="338"/>
        <end position="358"/>
    </location>
</feature>
<name>A0A2H0RK25_9BACT</name>
<gene>
    <name evidence="7" type="ORF">COV07_01825</name>
</gene>
<feature type="transmembrane region" description="Helical" evidence="6">
    <location>
        <begin position="162"/>
        <end position="179"/>
    </location>
</feature>
<dbReference type="GO" id="GO:0005886">
    <property type="term" value="C:plasma membrane"/>
    <property type="evidence" value="ECO:0007669"/>
    <property type="project" value="TreeGrafter"/>
</dbReference>
<dbReference type="PANTHER" id="PTHR30474">
    <property type="entry name" value="CELL CYCLE PROTEIN"/>
    <property type="match status" value="1"/>
</dbReference>
<evidence type="ECO:0000256" key="1">
    <source>
        <dbReference type="ARBA" id="ARBA00004141"/>
    </source>
</evidence>
<proteinExistence type="predicted"/>
<dbReference type="AlphaFoldDB" id="A0A2H0RK25"/>
<dbReference type="EMBL" id="PCYL01000023">
    <property type="protein sequence ID" value="PIR46899.1"/>
    <property type="molecule type" value="Genomic_DNA"/>
</dbReference>
<evidence type="ECO:0000256" key="3">
    <source>
        <dbReference type="ARBA" id="ARBA00022960"/>
    </source>
</evidence>
<dbReference type="Proteomes" id="UP000230833">
    <property type="component" value="Unassembled WGS sequence"/>
</dbReference>
<feature type="transmembrane region" description="Helical" evidence="6">
    <location>
        <begin position="272"/>
        <end position="293"/>
    </location>
</feature>
<dbReference type="GO" id="GO:0008360">
    <property type="term" value="P:regulation of cell shape"/>
    <property type="evidence" value="ECO:0007669"/>
    <property type="project" value="UniProtKB-KW"/>
</dbReference>
<dbReference type="InterPro" id="IPR001182">
    <property type="entry name" value="FtsW/RodA"/>
</dbReference>
<comment type="subcellular location">
    <subcellularLocation>
        <location evidence="1">Membrane</location>
        <topology evidence="1">Multi-pass membrane protein</topology>
    </subcellularLocation>
</comment>
<evidence type="ECO:0000256" key="6">
    <source>
        <dbReference type="SAM" id="Phobius"/>
    </source>
</evidence>
<feature type="transmembrane region" description="Helical" evidence="6">
    <location>
        <begin position="75"/>
        <end position="95"/>
    </location>
</feature>
<keyword evidence="2 6" id="KW-0812">Transmembrane</keyword>
<feature type="transmembrane region" description="Helical" evidence="6">
    <location>
        <begin position="42"/>
        <end position="63"/>
    </location>
</feature>
<feature type="transmembrane region" description="Helical" evidence="6">
    <location>
        <begin position="12"/>
        <end position="36"/>
    </location>
</feature>
<accession>A0A2H0RK25</accession>
<protein>
    <submittedName>
        <fullName evidence="7">Rod shape-determining protein RodA</fullName>
    </submittedName>
</protein>
<sequence>MKERLTRGLRVLSMDWLLCAAILPLLLAGLVTMYSFTGESYYFQRQLLFIGISFFVFFGASMVDWRFLKRSLGLFLLYLFGNVLLVFLFIAGHTAKGALSWFSFGGFSFQPADLIKVLLIVVLAKYFSRRHVEIADVRHIIVSGIYALIPFVLVMLQPDFGTAAIIFVIWLGMVVVSGVSKKHLAFVAGALVVVAAIFWLFVFAPYQKERVLTFLQPLRDTQGAGYNAIQSQIAVGSGQIFGKGMGYGTQSRLRFLPEYQTDFVFAAFAEEWGFTGVLIVFVLYGIIISRLLANAMHGASNFETLFILGVAVYFMGHLTINIGMNIGLLPVTGIPLPFMSYGGSHLLAEFLALGMVMGMSRYGRPAERPNDETELLGHIGQAR</sequence>
<organism evidence="7 8">
    <name type="scientific">Candidatus Vogelbacteria bacterium CG10_big_fil_rev_8_21_14_0_10_45_14</name>
    <dbReference type="NCBI Taxonomy" id="1975042"/>
    <lineage>
        <taxon>Bacteria</taxon>
        <taxon>Candidatus Vogeliibacteriota</taxon>
    </lineage>
</organism>
<keyword evidence="5 6" id="KW-0472">Membrane</keyword>
<dbReference type="GO" id="GO:0015648">
    <property type="term" value="F:lipid-linked peptidoglycan transporter activity"/>
    <property type="evidence" value="ECO:0007669"/>
    <property type="project" value="TreeGrafter"/>
</dbReference>
<feature type="transmembrane region" description="Helical" evidence="6">
    <location>
        <begin position="139"/>
        <end position="156"/>
    </location>
</feature>
<keyword evidence="3" id="KW-0133">Cell shape</keyword>
<evidence type="ECO:0000313" key="7">
    <source>
        <dbReference type="EMBL" id="PIR46899.1"/>
    </source>
</evidence>
<feature type="transmembrane region" description="Helical" evidence="6">
    <location>
        <begin position="305"/>
        <end position="326"/>
    </location>
</feature>
<feature type="transmembrane region" description="Helical" evidence="6">
    <location>
        <begin position="107"/>
        <end position="127"/>
    </location>
</feature>
<evidence type="ECO:0000313" key="8">
    <source>
        <dbReference type="Proteomes" id="UP000230833"/>
    </source>
</evidence>
<keyword evidence="4 6" id="KW-1133">Transmembrane helix</keyword>
<dbReference type="GO" id="GO:0032153">
    <property type="term" value="C:cell division site"/>
    <property type="evidence" value="ECO:0007669"/>
    <property type="project" value="TreeGrafter"/>
</dbReference>
<evidence type="ECO:0000256" key="2">
    <source>
        <dbReference type="ARBA" id="ARBA00022692"/>
    </source>
</evidence>
<evidence type="ECO:0000256" key="5">
    <source>
        <dbReference type="ARBA" id="ARBA00023136"/>
    </source>
</evidence>
<evidence type="ECO:0000256" key="4">
    <source>
        <dbReference type="ARBA" id="ARBA00022989"/>
    </source>
</evidence>
<dbReference type="InterPro" id="IPR011923">
    <property type="entry name" value="RodA/MrdB"/>
</dbReference>
<dbReference type="Pfam" id="PF01098">
    <property type="entry name" value="FTSW_RODA_SPOVE"/>
    <property type="match status" value="1"/>
</dbReference>
<feature type="transmembrane region" description="Helical" evidence="6">
    <location>
        <begin position="186"/>
        <end position="206"/>
    </location>
</feature>